<proteinExistence type="predicted"/>
<organism evidence="1 2">
    <name type="scientific">Ensete ventricosum</name>
    <name type="common">Abyssinian banana</name>
    <name type="synonym">Musa ensete</name>
    <dbReference type="NCBI Taxonomy" id="4639"/>
    <lineage>
        <taxon>Eukaryota</taxon>
        <taxon>Viridiplantae</taxon>
        <taxon>Streptophyta</taxon>
        <taxon>Embryophyta</taxon>
        <taxon>Tracheophyta</taxon>
        <taxon>Spermatophyta</taxon>
        <taxon>Magnoliopsida</taxon>
        <taxon>Liliopsida</taxon>
        <taxon>Zingiberales</taxon>
        <taxon>Musaceae</taxon>
        <taxon>Ensete</taxon>
    </lineage>
</organism>
<evidence type="ECO:0000313" key="1">
    <source>
        <dbReference type="EMBL" id="RRT78857.1"/>
    </source>
</evidence>
<comment type="caution">
    <text evidence="1">The sequence shown here is derived from an EMBL/GenBank/DDBJ whole genome shotgun (WGS) entry which is preliminary data.</text>
</comment>
<dbReference type="AlphaFoldDB" id="A0A427ARN5"/>
<dbReference type="PANTHER" id="PTHR12725">
    <property type="entry name" value="HALOACID DEHALOGENASE-LIKE HYDROLASE"/>
    <property type="match status" value="1"/>
</dbReference>
<reference evidence="1 2" key="1">
    <citation type="journal article" date="2014" name="Agronomy (Basel)">
        <title>A Draft Genome Sequence for Ensete ventricosum, the Drought-Tolerant Tree Against Hunger.</title>
        <authorList>
            <person name="Harrison J."/>
            <person name="Moore K.A."/>
            <person name="Paszkiewicz K."/>
            <person name="Jones T."/>
            <person name="Grant M."/>
            <person name="Ambacheew D."/>
            <person name="Muzemil S."/>
            <person name="Studholme D.J."/>
        </authorList>
    </citation>
    <scope>NUCLEOTIDE SEQUENCE [LARGE SCALE GENOMIC DNA]</scope>
</reference>
<dbReference type="EMBL" id="AMZH03001567">
    <property type="protein sequence ID" value="RRT78857.1"/>
    <property type="molecule type" value="Genomic_DNA"/>
</dbReference>
<gene>
    <name evidence="1" type="ORF">B296_00024206</name>
</gene>
<name>A0A427ARN5_ENSVE</name>
<dbReference type="Proteomes" id="UP000287651">
    <property type="component" value="Unassembled WGS sequence"/>
</dbReference>
<sequence>MVGAVDLSFLFDSFVHGRLPYENLKPDPVLRHLLQSLPIRKVVSCSNFTSEISLGRDAEVGTSHRSKGADHALESIHNIKEAVPELWEEGDKTEDVHHPGKIALETSVI</sequence>
<dbReference type="PANTHER" id="PTHR12725:SF82">
    <property type="entry name" value="HALOACID DEHALOGENASE-LIKE HYDROLASE (HAD) SUPERFAMILY PROTEIN"/>
    <property type="match status" value="1"/>
</dbReference>
<evidence type="ECO:0000313" key="2">
    <source>
        <dbReference type="Proteomes" id="UP000287651"/>
    </source>
</evidence>
<protein>
    <submittedName>
        <fullName evidence="1">Uncharacterized protein</fullName>
    </submittedName>
</protein>
<accession>A0A427ARN5</accession>